<sequence length="272" mass="26944">MLAEKPEVTTPASGTGASATAAAGQRNQPASDLDQNATQPKLEIEAGSDRSLPANRSKKLLIGSIAIVVLGVAVGAGLFIRSQHAKPTGDQPQEASAPATAAAAPASDTAPTAATATASQSVAASQAGAQPATQPAASGPANVVDSSASTTAASQTDLPAAPQTAEPAPAPAPEAPVAAPQPEATATAPAHPKPRKPVATPADAGAQSPTIRAAIDGSLADGTRCFEDKKYDCAISNANAVLRLDPHNSQALSLRRRAKSAQDNALNSLSIQ</sequence>
<name>A0A1H1K007_9BURK</name>
<dbReference type="RefSeq" id="WP_074774652.1">
    <property type="nucleotide sequence ID" value="NZ_FNKP01000004.1"/>
</dbReference>
<evidence type="ECO:0008006" key="5">
    <source>
        <dbReference type="Google" id="ProtNLM"/>
    </source>
</evidence>
<evidence type="ECO:0000313" key="4">
    <source>
        <dbReference type="Proteomes" id="UP000183487"/>
    </source>
</evidence>
<keyword evidence="2" id="KW-0812">Transmembrane</keyword>
<keyword evidence="2" id="KW-0472">Membrane</keyword>
<proteinExistence type="predicted"/>
<evidence type="ECO:0000256" key="1">
    <source>
        <dbReference type="SAM" id="MobiDB-lite"/>
    </source>
</evidence>
<keyword evidence="2" id="KW-1133">Transmembrane helix</keyword>
<keyword evidence="4" id="KW-1185">Reference proteome</keyword>
<feature type="compositionally biased region" description="Low complexity" evidence="1">
    <location>
        <begin position="12"/>
        <end position="24"/>
    </location>
</feature>
<evidence type="ECO:0000256" key="2">
    <source>
        <dbReference type="SAM" id="Phobius"/>
    </source>
</evidence>
<feature type="compositionally biased region" description="Polar residues" evidence="1">
    <location>
        <begin position="25"/>
        <end position="39"/>
    </location>
</feature>
<dbReference type="Proteomes" id="UP000183487">
    <property type="component" value="Unassembled WGS sequence"/>
</dbReference>
<dbReference type="OrthoDB" id="8708757at2"/>
<feature type="transmembrane region" description="Helical" evidence="2">
    <location>
        <begin position="60"/>
        <end position="80"/>
    </location>
</feature>
<accession>A0A1H1K007</accession>
<protein>
    <recommendedName>
        <fullName evidence="5">Tetratricopeptide repeat protein</fullName>
    </recommendedName>
</protein>
<feature type="region of interest" description="Disordered" evidence="1">
    <location>
        <begin position="1"/>
        <end position="55"/>
    </location>
</feature>
<dbReference type="EMBL" id="FNKP01000004">
    <property type="protein sequence ID" value="SDR55247.1"/>
    <property type="molecule type" value="Genomic_DNA"/>
</dbReference>
<feature type="compositionally biased region" description="Low complexity" evidence="1">
    <location>
        <begin position="91"/>
        <end position="167"/>
    </location>
</feature>
<organism evidence="3 4">
    <name type="scientific">Paraburkholderia fungorum</name>
    <dbReference type="NCBI Taxonomy" id="134537"/>
    <lineage>
        <taxon>Bacteria</taxon>
        <taxon>Pseudomonadati</taxon>
        <taxon>Pseudomonadota</taxon>
        <taxon>Betaproteobacteria</taxon>
        <taxon>Burkholderiales</taxon>
        <taxon>Burkholderiaceae</taxon>
        <taxon>Paraburkholderia</taxon>
    </lineage>
</organism>
<gene>
    <name evidence="3" type="ORF">SAMN05443245_7638</name>
</gene>
<reference evidence="4" key="1">
    <citation type="submission" date="2016-10" db="EMBL/GenBank/DDBJ databases">
        <authorList>
            <person name="Varghese N."/>
        </authorList>
    </citation>
    <scope>NUCLEOTIDE SEQUENCE [LARGE SCALE GENOMIC DNA]</scope>
    <source>
        <strain evidence="4">GAS106B</strain>
    </source>
</reference>
<feature type="compositionally biased region" description="Low complexity" evidence="1">
    <location>
        <begin position="175"/>
        <end position="190"/>
    </location>
</feature>
<evidence type="ECO:0000313" key="3">
    <source>
        <dbReference type="EMBL" id="SDR55247.1"/>
    </source>
</evidence>
<dbReference type="AlphaFoldDB" id="A0A1H1K007"/>
<feature type="region of interest" description="Disordered" evidence="1">
    <location>
        <begin position="85"/>
        <end position="209"/>
    </location>
</feature>